<evidence type="ECO:0008006" key="2">
    <source>
        <dbReference type="Google" id="ProtNLM"/>
    </source>
</evidence>
<dbReference type="SUPFAM" id="SSF56784">
    <property type="entry name" value="HAD-like"/>
    <property type="match status" value="1"/>
</dbReference>
<protein>
    <recommendedName>
        <fullName evidence="2">2,3-diketo-5-methylthio-1-phosphopentane phosphatase</fullName>
    </recommendedName>
</protein>
<dbReference type="InterPro" id="IPR023214">
    <property type="entry name" value="HAD_sf"/>
</dbReference>
<feature type="non-terminal residue" evidence="1">
    <location>
        <position position="112"/>
    </location>
</feature>
<organism evidence="1">
    <name type="scientific">Eiseniibacteriota bacterium</name>
    <dbReference type="NCBI Taxonomy" id="2212470"/>
    <lineage>
        <taxon>Bacteria</taxon>
        <taxon>Candidatus Eiseniibacteriota</taxon>
    </lineage>
</organism>
<name>A0A7V2AUL6_UNCEI</name>
<evidence type="ECO:0000313" key="1">
    <source>
        <dbReference type="EMBL" id="HER43570.1"/>
    </source>
</evidence>
<reference evidence="1" key="1">
    <citation type="journal article" date="2020" name="mSystems">
        <title>Genome- and Community-Level Interaction Insights into Carbon Utilization and Element Cycling Functions of Hydrothermarchaeota in Hydrothermal Sediment.</title>
        <authorList>
            <person name="Zhou Z."/>
            <person name="Liu Y."/>
            <person name="Xu W."/>
            <person name="Pan J."/>
            <person name="Luo Z.H."/>
            <person name="Li M."/>
        </authorList>
    </citation>
    <scope>NUCLEOTIDE SEQUENCE [LARGE SCALE GENOMIC DNA]</scope>
    <source>
        <strain evidence="1">SpSt-1233</strain>
    </source>
</reference>
<dbReference type="InterPro" id="IPR036412">
    <property type="entry name" value="HAD-like_sf"/>
</dbReference>
<sequence>MENNGRISVLCDFDGTIAERDVGHCLFEAFVEDRAAWLETLEQWKMGLIGSKECLEREISWIDAGMSDIERFVAGERLDPFFKDFVDFCVRRKYDILILSDGLDYYIDALLM</sequence>
<comment type="caution">
    <text evidence="1">The sequence shown here is derived from an EMBL/GenBank/DDBJ whole genome shotgun (WGS) entry which is preliminary data.</text>
</comment>
<gene>
    <name evidence="1" type="ORF">ENO08_03835</name>
</gene>
<dbReference type="EMBL" id="DSEC01000269">
    <property type="protein sequence ID" value="HER43570.1"/>
    <property type="molecule type" value="Genomic_DNA"/>
</dbReference>
<proteinExistence type="predicted"/>
<dbReference type="Gene3D" id="3.40.50.1000">
    <property type="entry name" value="HAD superfamily/HAD-like"/>
    <property type="match status" value="1"/>
</dbReference>
<dbReference type="AlphaFoldDB" id="A0A7V2AUL6"/>
<dbReference type="Pfam" id="PF12710">
    <property type="entry name" value="HAD"/>
    <property type="match status" value="1"/>
</dbReference>
<dbReference type="Proteomes" id="UP000886069">
    <property type="component" value="Unassembled WGS sequence"/>
</dbReference>
<accession>A0A7V2AUL6</accession>